<dbReference type="STRING" id="156994.SAMN04488028_103189"/>
<evidence type="ECO:0000313" key="2">
    <source>
        <dbReference type="Proteomes" id="UP000184474"/>
    </source>
</evidence>
<accession>A0A1M6Q692</accession>
<proteinExistence type="predicted"/>
<dbReference type="Proteomes" id="UP000184474">
    <property type="component" value="Unassembled WGS sequence"/>
</dbReference>
<evidence type="ECO:0000313" key="1">
    <source>
        <dbReference type="EMBL" id="SHK15784.1"/>
    </source>
</evidence>
<sequence>MFDSSDYPRPLDEMLFNTWLEEGRLSKISYQYLLIVWDEFESSYSPVYTEDRDSISQYEPYDNSTGRESLVAVYDLFSESRIYIGQ</sequence>
<gene>
    <name evidence="1" type="ORF">SAMN04488028_103189</name>
</gene>
<protein>
    <submittedName>
        <fullName evidence="1">Uncharacterized protein</fullName>
    </submittedName>
</protein>
<reference evidence="2" key="1">
    <citation type="submission" date="2016-11" db="EMBL/GenBank/DDBJ databases">
        <authorList>
            <person name="Varghese N."/>
            <person name="Submissions S."/>
        </authorList>
    </citation>
    <scope>NUCLEOTIDE SEQUENCE [LARGE SCALE GENOMIC DNA]</scope>
    <source>
        <strain evidence="2">DSM 26134</strain>
    </source>
</reference>
<dbReference type="RefSeq" id="WP_073122181.1">
    <property type="nucleotide sequence ID" value="NZ_FRAA01000003.1"/>
</dbReference>
<dbReference type="EMBL" id="FRAA01000003">
    <property type="protein sequence ID" value="SHK15784.1"/>
    <property type="molecule type" value="Genomic_DNA"/>
</dbReference>
<organism evidence="1 2">
    <name type="scientific">Reichenbachiella agariperforans</name>
    <dbReference type="NCBI Taxonomy" id="156994"/>
    <lineage>
        <taxon>Bacteria</taxon>
        <taxon>Pseudomonadati</taxon>
        <taxon>Bacteroidota</taxon>
        <taxon>Cytophagia</taxon>
        <taxon>Cytophagales</taxon>
        <taxon>Reichenbachiellaceae</taxon>
        <taxon>Reichenbachiella</taxon>
    </lineage>
</organism>
<keyword evidence="2" id="KW-1185">Reference proteome</keyword>
<dbReference type="AlphaFoldDB" id="A0A1M6Q692"/>
<name>A0A1M6Q692_REIAG</name>